<dbReference type="InterPro" id="IPR036942">
    <property type="entry name" value="Beta-barrel_TonB_sf"/>
</dbReference>
<comment type="subcellular location">
    <subcellularLocation>
        <location evidence="1 11">Cell outer membrane</location>
        <topology evidence="1 11">Multi-pass membrane protein</topology>
    </subcellularLocation>
</comment>
<accession>A0ABV8SVQ6</accession>
<evidence type="ECO:0000256" key="1">
    <source>
        <dbReference type="ARBA" id="ARBA00004571"/>
    </source>
</evidence>
<evidence type="ECO:0000313" key="17">
    <source>
        <dbReference type="Proteomes" id="UP001595904"/>
    </source>
</evidence>
<dbReference type="InterPro" id="IPR012910">
    <property type="entry name" value="Plug_dom"/>
</dbReference>
<evidence type="ECO:0000256" key="3">
    <source>
        <dbReference type="ARBA" id="ARBA00022452"/>
    </source>
</evidence>
<keyword evidence="2 11" id="KW-0813">Transport</keyword>
<dbReference type="InterPro" id="IPR000531">
    <property type="entry name" value="Beta-barrel_TonB"/>
</dbReference>
<gene>
    <name evidence="16" type="ORF">ACFPN2_15670</name>
</gene>
<keyword evidence="3 11" id="KW-1134">Transmembrane beta strand</keyword>
<feature type="signal peptide" evidence="13">
    <location>
        <begin position="1"/>
        <end position="33"/>
    </location>
</feature>
<keyword evidence="13" id="KW-0732">Signal</keyword>
<evidence type="ECO:0000256" key="2">
    <source>
        <dbReference type="ARBA" id="ARBA00022448"/>
    </source>
</evidence>
<evidence type="ECO:0000256" key="10">
    <source>
        <dbReference type="ARBA" id="ARBA00023237"/>
    </source>
</evidence>
<dbReference type="Pfam" id="PF00593">
    <property type="entry name" value="TonB_dep_Rec_b-barrel"/>
    <property type="match status" value="1"/>
</dbReference>
<keyword evidence="10 11" id="KW-0998">Cell outer membrane</keyword>
<dbReference type="PANTHER" id="PTHR32552:SF81">
    <property type="entry name" value="TONB-DEPENDENT OUTER MEMBRANE RECEPTOR"/>
    <property type="match status" value="1"/>
</dbReference>
<feature type="domain" description="TonB-dependent receptor plug" evidence="15">
    <location>
        <begin position="52"/>
        <end position="161"/>
    </location>
</feature>
<protein>
    <submittedName>
        <fullName evidence="16">TonB-dependent receptor</fullName>
    </submittedName>
</protein>
<evidence type="ECO:0000313" key="16">
    <source>
        <dbReference type="EMBL" id="MFC4310529.1"/>
    </source>
</evidence>
<dbReference type="EMBL" id="JBHSDU010000003">
    <property type="protein sequence ID" value="MFC4310529.1"/>
    <property type="molecule type" value="Genomic_DNA"/>
</dbReference>
<dbReference type="Proteomes" id="UP001595904">
    <property type="component" value="Unassembled WGS sequence"/>
</dbReference>
<evidence type="ECO:0000256" key="8">
    <source>
        <dbReference type="ARBA" id="ARBA00023077"/>
    </source>
</evidence>
<evidence type="ECO:0000256" key="11">
    <source>
        <dbReference type="PROSITE-ProRule" id="PRU01360"/>
    </source>
</evidence>
<evidence type="ECO:0000259" key="14">
    <source>
        <dbReference type="Pfam" id="PF00593"/>
    </source>
</evidence>
<feature type="chain" id="PRO_5046634663" evidence="13">
    <location>
        <begin position="34"/>
        <end position="745"/>
    </location>
</feature>
<evidence type="ECO:0000256" key="4">
    <source>
        <dbReference type="ARBA" id="ARBA00022496"/>
    </source>
</evidence>
<dbReference type="SUPFAM" id="SSF56935">
    <property type="entry name" value="Porins"/>
    <property type="match status" value="1"/>
</dbReference>
<organism evidence="16 17">
    <name type="scientific">Steroidobacter flavus</name>
    <dbReference type="NCBI Taxonomy" id="1842136"/>
    <lineage>
        <taxon>Bacteria</taxon>
        <taxon>Pseudomonadati</taxon>
        <taxon>Pseudomonadota</taxon>
        <taxon>Gammaproteobacteria</taxon>
        <taxon>Steroidobacterales</taxon>
        <taxon>Steroidobacteraceae</taxon>
        <taxon>Steroidobacter</taxon>
    </lineage>
</organism>
<keyword evidence="5 11" id="KW-0812">Transmembrane</keyword>
<dbReference type="RefSeq" id="WP_380598089.1">
    <property type="nucleotide sequence ID" value="NZ_JBHSDU010000003.1"/>
</dbReference>
<dbReference type="InterPro" id="IPR039426">
    <property type="entry name" value="TonB-dep_rcpt-like"/>
</dbReference>
<keyword evidence="6" id="KW-0408">Iron</keyword>
<keyword evidence="16" id="KW-0675">Receptor</keyword>
<dbReference type="PROSITE" id="PS52016">
    <property type="entry name" value="TONB_DEPENDENT_REC_3"/>
    <property type="match status" value="1"/>
</dbReference>
<proteinExistence type="inferred from homology"/>
<comment type="similarity">
    <text evidence="11 12">Belongs to the TonB-dependent receptor family.</text>
</comment>
<feature type="domain" description="TonB-dependent receptor-like beta-barrel" evidence="14">
    <location>
        <begin position="269"/>
        <end position="711"/>
    </location>
</feature>
<keyword evidence="9 11" id="KW-0472">Membrane</keyword>
<dbReference type="PANTHER" id="PTHR32552">
    <property type="entry name" value="FERRICHROME IRON RECEPTOR-RELATED"/>
    <property type="match status" value="1"/>
</dbReference>
<evidence type="ECO:0000256" key="7">
    <source>
        <dbReference type="ARBA" id="ARBA00023065"/>
    </source>
</evidence>
<evidence type="ECO:0000256" key="5">
    <source>
        <dbReference type="ARBA" id="ARBA00022692"/>
    </source>
</evidence>
<keyword evidence="17" id="KW-1185">Reference proteome</keyword>
<keyword evidence="7" id="KW-0406">Ion transport</keyword>
<sequence length="745" mass="80677">MRVSTNRLGGRVAVRIGHAVALAATAVVTVANAQESVVEEIVVTATKRETTMKDTPAAIAAVSGDAIRENAAFSLESFTRMDPSIQVNNRGVGDNQIIVRGISSSGKPTVGLYFDEAVITGLGLDGGSDNQPNIQLHDMQRIEILKGPQGTLFGAGSMSGTVRFITNKPDLGKQSFSFSGAAASVKDGNPFYQGEAVANLPIIEDKLGARAVVWGDTGGGYIDQTRNGVTHDDVNDQTVWGTRLSLASQITDQLKVTVMGLYQESQADGSQYFEFSEGPYNNISPTQEPFEDEIKLFSAVADYDAGFGVFTGTVSYMDRTLEFSRDSTPTAQRFNLGVDLAYHQAQDISNLSSEFRFASTFDAPVQFVAGVFYAEQESTAKNAALVADPATGKARCDFHADCVSSGFARDDINSATGDVNIDQFAAFSEVSWAFTDKLTGTLGLRYYMADITQQTVTTQSLRHPVFTPVQAAPVLSLDEDTSENETSYNFALSYALTNDTTLYSRIASGFRPGGANDADAAAQQGVIAPAEYTSDTLWSFEVGAKSYFADRMFYTEVSLYRINWSDQQISVTDPGGTFVYIANAGKSYVNGFEFQLNGQPTDQLSFNLGATYTDSRLSEDLPSTAQVSGFDGDRVPYTPKWSFAGQLTYEVPFSSTLTGYASTNFNYRGVSYTNFNNQSDDYQELDSYFLLGLRAGVRVDGWDAGVFVDNVTDETPEIGLRVSGDGYRVYTTRPLTAGVRVSKQF</sequence>
<evidence type="ECO:0000256" key="13">
    <source>
        <dbReference type="SAM" id="SignalP"/>
    </source>
</evidence>
<comment type="caution">
    <text evidence="16">The sequence shown here is derived from an EMBL/GenBank/DDBJ whole genome shotgun (WGS) entry which is preliminary data.</text>
</comment>
<reference evidence="17" key="1">
    <citation type="journal article" date="2019" name="Int. J. Syst. Evol. Microbiol.">
        <title>The Global Catalogue of Microorganisms (GCM) 10K type strain sequencing project: providing services to taxonomists for standard genome sequencing and annotation.</title>
        <authorList>
            <consortium name="The Broad Institute Genomics Platform"/>
            <consortium name="The Broad Institute Genome Sequencing Center for Infectious Disease"/>
            <person name="Wu L."/>
            <person name="Ma J."/>
        </authorList>
    </citation>
    <scope>NUCLEOTIDE SEQUENCE [LARGE SCALE GENOMIC DNA]</scope>
    <source>
        <strain evidence="17">CGMCC 1.10759</strain>
    </source>
</reference>
<dbReference type="Gene3D" id="2.40.170.20">
    <property type="entry name" value="TonB-dependent receptor, beta-barrel domain"/>
    <property type="match status" value="1"/>
</dbReference>
<dbReference type="Pfam" id="PF07715">
    <property type="entry name" value="Plug"/>
    <property type="match status" value="1"/>
</dbReference>
<name>A0ABV8SVQ6_9GAMM</name>
<evidence type="ECO:0000256" key="9">
    <source>
        <dbReference type="ARBA" id="ARBA00023136"/>
    </source>
</evidence>
<evidence type="ECO:0000256" key="6">
    <source>
        <dbReference type="ARBA" id="ARBA00023004"/>
    </source>
</evidence>
<evidence type="ECO:0000256" key="12">
    <source>
        <dbReference type="RuleBase" id="RU003357"/>
    </source>
</evidence>
<keyword evidence="8 12" id="KW-0798">TonB box</keyword>
<evidence type="ECO:0000259" key="15">
    <source>
        <dbReference type="Pfam" id="PF07715"/>
    </source>
</evidence>
<keyword evidence="4" id="KW-0410">Iron transport</keyword>